<sequence length="123" mass="13395">MNFSKRAVKRGVLEVENVNAILAQNKAMAQKLSVFNKKLKKLEVAAVGTHLAPHPSKSWRTPAVSPKVVNTVHEGEPPEVNSGCSLIPEQCDQQQHHNINPGMPDDQLLAGIIRECIECGGEP</sequence>
<evidence type="ECO:0000313" key="1">
    <source>
        <dbReference type="EMBL" id="MED6225600.1"/>
    </source>
</evidence>
<gene>
    <name evidence="1" type="ORF">PIB30_095184</name>
</gene>
<accession>A0ABU6ZUI0</accession>
<organism evidence="1 2">
    <name type="scientific">Stylosanthes scabra</name>
    <dbReference type="NCBI Taxonomy" id="79078"/>
    <lineage>
        <taxon>Eukaryota</taxon>
        <taxon>Viridiplantae</taxon>
        <taxon>Streptophyta</taxon>
        <taxon>Embryophyta</taxon>
        <taxon>Tracheophyta</taxon>
        <taxon>Spermatophyta</taxon>
        <taxon>Magnoliopsida</taxon>
        <taxon>eudicotyledons</taxon>
        <taxon>Gunneridae</taxon>
        <taxon>Pentapetalae</taxon>
        <taxon>rosids</taxon>
        <taxon>fabids</taxon>
        <taxon>Fabales</taxon>
        <taxon>Fabaceae</taxon>
        <taxon>Papilionoideae</taxon>
        <taxon>50 kb inversion clade</taxon>
        <taxon>dalbergioids sensu lato</taxon>
        <taxon>Dalbergieae</taxon>
        <taxon>Pterocarpus clade</taxon>
        <taxon>Stylosanthes</taxon>
    </lineage>
</organism>
<evidence type="ECO:0000313" key="2">
    <source>
        <dbReference type="Proteomes" id="UP001341840"/>
    </source>
</evidence>
<protein>
    <submittedName>
        <fullName evidence="1">Uncharacterized protein</fullName>
    </submittedName>
</protein>
<name>A0ABU6ZUI0_9FABA</name>
<proteinExistence type="predicted"/>
<dbReference type="Proteomes" id="UP001341840">
    <property type="component" value="Unassembled WGS sequence"/>
</dbReference>
<reference evidence="1 2" key="1">
    <citation type="journal article" date="2023" name="Plants (Basel)">
        <title>Bridging the Gap: Combining Genomics and Transcriptomics Approaches to Understand Stylosanthes scabra, an Orphan Legume from the Brazilian Caatinga.</title>
        <authorList>
            <person name="Ferreira-Neto J.R.C."/>
            <person name="da Silva M.D."/>
            <person name="Binneck E."/>
            <person name="de Melo N.F."/>
            <person name="da Silva R.H."/>
            <person name="de Melo A.L.T.M."/>
            <person name="Pandolfi V."/>
            <person name="Bustamante F.O."/>
            <person name="Brasileiro-Vidal A.C."/>
            <person name="Benko-Iseppon A.M."/>
        </authorList>
    </citation>
    <scope>NUCLEOTIDE SEQUENCE [LARGE SCALE GENOMIC DNA]</scope>
    <source>
        <tissue evidence="1">Leaves</tissue>
    </source>
</reference>
<dbReference type="EMBL" id="JASCZI010274017">
    <property type="protein sequence ID" value="MED6225600.1"/>
    <property type="molecule type" value="Genomic_DNA"/>
</dbReference>
<comment type="caution">
    <text evidence="1">The sequence shown here is derived from an EMBL/GenBank/DDBJ whole genome shotgun (WGS) entry which is preliminary data.</text>
</comment>
<keyword evidence="2" id="KW-1185">Reference proteome</keyword>